<dbReference type="Proteomes" id="UP000286095">
    <property type="component" value="Unassembled WGS sequence"/>
</dbReference>
<keyword evidence="4" id="KW-1185">Reference proteome</keyword>
<evidence type="ECO:0000259" key="1">
    <source>
        <dbReference type="Pfam" id="PF03724"/>
    </source>
</evidence>
<evidence type="ECO:0000313" key="3">
    <source>
        <dbReference type="EMBL" id="RQD87436.1"/>
    </source>
</evidence>
<dbReference type="KEGG" id="chw:A2J15_002115"/>
<gene>
    <name evidence="2" type="ORF">A2J15_002115</name>
    <name evidence="3" type="ORF">DZD40_04770</name>
</gene>
<evidence type="ECO:0000313" key="5">
    <source>
        <dbReference type="Proteomes" id="UP000286095"/>
    </source>
</evidence>
<dbReference type="EMBL" id="QURW01000010">
    <property type="protein sequence ID" value="RQD87436.1"/>
    <property type="molecule type" value="Genomic_DNA"/>
</dbReference>
<organism evidence="3 5">
    <name type="scientific">Campylobacter hepaticus</name>
    <dbReference type="NCBI Taxonomy" id="1813019"/>
    <lineage>
        <taxon>Bacteria</taxon>
        <taxon>Pseudomonadati</taxon>
        <taxon>Campylobacterota</taxon>
        <taxon>Epsilonproteobacteria</taxon>
        <taxon>Campylobacterales</taxon>
        <taxon>Campylobacteraceae</taxon>
        <taxon>Campylobacter</taxon>
    </lineage>
</organism>
<accession>A0A424Z0A3</accession>
<dbReference type="InterPro" id="IPR038670">
    <property type="entry name" value="HslJ-like_sf"/>
</dbReference>
<dbReference type="PROSITE" id="PS51257">
    <property type="entry name" value="PROKAR_LIPOPROTEIN"/>
    <property type="match status" value="1"/>
</dbReference>
<reference evidence="4 5" key="1">
    <citation type="submission" date="2018-08" db="EMBL/GenBank/DDBJ databases">
        <title>Survival mechanisms of Campylobacter hepaticus identified by genomic analysis and comparative transcriptomic analysis of in vivo and in vitro derived bacteria.</title>
        <authorList>
            <person name="Van T.T.H."/>
            <person name="Moore R.J."/>
        </authorList>
    </citation>
    <scope>NUCLEOTIDE SEQUENCE [LARGE SCALE GENOMIC DNA]</scope>
    <source>
        <strain evidence="3 5">54L</strain>
        <strain evidence="2 4">HV10</strain>
    </source>
</reference>
<dbReference type="Proteomes" id="UP000093205">
    <property type="component" value="Chromosome"/>
</dbReference>
<sequence length="144" mass="16265">MKRVFQIALGLVFFAGCSSTSILSSNSKSNIELTQNRLFKIEKIILNGKTYDPKNAEESPNISFENNKFYGYAGCNRFFGSYQSANDILQIEGERVASTQMLCHPLDVMDFENSFLSNFKGTFKIFNEDGNIVLSNDSIKIFLK</sequence>
<dbReference type="EMBL" id="CP031611">
    <property type="protein sequence ID" value="AXP08531.1"/>
    <property type="molecule type" value="Genomic_DNA"/>
</dbReference>
<proteinExistence type="predicted"/>
<dbReference type="InterPro" id="IPR053147">
    <property type="entry name" value="Hsp_HslJ-like"/>
</dbReference>
<name>A0A424Z0A3_9BACT</name>
<dbReference type="GeneID" id="44004302"/>
<dbReference type="Gene3D" id="2.40.128.270">
    <property type="match status" value="1"/>
</dbReference>
<dbReference type="STRING" id="1813019.A2J15_05660"/>
<evidence type="ECO:0000313" key="4">
    <source>
        <dbReference type="Proteomes" id="UP000093205"/>
    </source>
</evidence>
<dbReference type="InterPro" id="IPR005184">
    <property type="entry name" value="DUF306_Meta_HslJ"/>
</dbReference>
<dbReference type="PANTHER" id="PTHR35535:SF1">
    <property type="entry name" value="HEAT SHOCK PROTEIN HSLJ"/>
    <property type="match status" value="1"/>
</dbReference>
<dbReference type="PANTHER" id="PTHR35535">
    <property type="entry name" value="HEAT SHOCK PROTEIN HSLJ"/>
    <property type="match status" value="1"/>
</dbReference>
<evidence type="ECO:0000313" key="2">
    <source>
        <dbReference type="EMBL" id="AXP08531.1"/>
    </source>
</evidence>
<dbReference type="Pfam" id="PF03724">
    <property type="entry name" value="META"/>
    <property type="match status" value="1"/>
</dbReference>
<dbReference type="OrthoDB" id="5348860at2"/>
<dbReference type="RefSeq" id="WP_066779659.1">
    <property type="nucleotide sequence ID" value="NZ_CBCSFE010000001.1"/>
</dbReference>
<dbReference type="AlphaFoldDB" id="A0A424Z0A3"/>
<protein>
    <submittedName>
        <fullName evidence="3">META domain-containing protein</fullName>
    </submittedName>
</protein>
<feature type="domain" description="DUF306" evidence="1">
    <location>
        <begin position="54"/>
        <end position="138"/>
    </location>
</feature>